<dbReference type="PANTHER" id="PTHR48106">
    <property type="entry name" value="QUINONE OXIDOREDUCTASE PIG3-RELATED"/>
    <property type="match status" value="1"/>
</dbReference>
<protein>
    <submittedName>
        <fullName evidence="4">NADH oxidase</fullName>
    </submittedName>
</protein>
<dbReference type="EMBL" id="DMND01000080">
    <property type="protein sequence ID" value="HAN27196.1"/>
    <property type="molecule type" value="Genomic_DNA"/>
</dbReference>
<proteinExistence type="predicted"/>
<feature type="domain" description="Enoyl reductase (ER)" evidence="3">
    <location>
        <begin position="13"/>
        <end position="372"/>
    </location>
</feature>
<dbReference type="Gene3D" id="3.40.50.720">
    <property type="entry name" value="NAD(P)-binding Rossmann-like Domain"/>
    <property type="match status" value="1"/>
</dbReference>
<dbReference type="Proteomes" id="UP000259273">
    <property type="component" value="Unassembled WGS sequence"/>
</dbReference>
<comment type="caution">
    <text evidence="4">The sequence shown here is derived from an EMBL/GenBank/DDBJ whole genome shotgun (WGS) entry which is preliminary data.</text>
</comment>
<dbReference type="InterPro" id="IPR036291">
    <property type="entry name" value="NAD(P)-bd_dom_sf"/>
</dbReference>
<evidence type="ECO:0000256" key="2">
    <source>
        <dbReference type="ARBA" id="ARBA00023002"/>
    </source>
</evidence>
<dbReference type="STRING" id="1121937.GCA_000423125_00224"/>
<dbReference type="AlphaFoldDB" id="A0A3C1KLU0"/>
<dbReference type="InterPro" id="IPR020843">
    <property type="entry name" value="ER"/>
</dbReference>
<reference evidence="4 5" key="1">
    <citation type="journal article" date="2018" name="Nat. Biotechnol.">
        <title>A standardized bacterial taxonomy based on genome phylogeny substantially revises the tree of life.</title>
        <authorList>
            <person name="Parks D.H."/>
            <person name="Chuvochina M."/>
            <person name="Waite D.W."/>
            <person name="Rinke C."/>
            <person name="Skarshewski A."/>
            <person name="Chaumeil P.A."/>
            <person name="Hugenholtz P."/>
        </authorList>
    </citation>
    <scope>NUCLEOTIDE SEQUENCE [LARGE SCALE GENOMIC DNA]</scope>
    <source>
        <strain evidence="4">UBA9158</strain>
    </source>
</reference>
<evidence type="ECO:0000313" key="5">
    <source>
        <dbReference type="Proteomes" id="UP000259273"/>
    </source>
</evidence>
<evidence type="ECO:0000259" key="3">
    <source>
        <dbReference type="SMART" id="SM00829"/>
    </source>
</evidence>
<keyword evidence="2" id="KW-0560">Oxidoreductase</keyword>
<evidence type="ECO:0000313" key="4">
    <source>
        <dbReference type="EMBL" id="HAN27196.1"/>
    </source>
</evidence>
<dbReference type="Gene3D" id="3.90.180.10">
    <property type="entry name" value="Medium-chain alcohol dehydrogenases, catalytic domain"/>
    <property type="match status" value="1"/>
</dbReference>
<dbReference type="SMART" id="SM00829">
    <property type="entry name" value="PKS_ER"/>
    <property type="match status" value="1"/>
</dbReference>
<sequence>MADTGLQLRTRVNDDNTLTLWLEDVPLPQPGPDEVLVRVEAAPINPSDLALLFGPADMSTARNSGSAERPVITADIPASAMRLVQARLGQALPAGNEGAGTVVAAGSSDAAQALLGKTVGAFGGEMFAQYRCVNAHACLVLNDGTSAAEGASCFVNPMTALGMVETLHMEGHKALVHTAAASNLGQMLNRLCQADAIPLVNIVRKTEQSELLTSQGAEYVVNSGSESFQQDLLAALDATDATIAFDAIGGGKLGGTILNSMEAVAARKMTEYNRYGSNTFKQLYIYGALDLGPTVLTRNFGFAWNIGGWLLPLFLQKAGHQKVGEMRARVAAEIKTTFASHYTRRVTLAEALSVDAIEAYNRRATGEKYLVLPQD</sequence>
<gene>
    <name evidence="4" type="ORF">DCP75_05655</name>
</gene>
<dbReference type="SUPFAM" id="SSF50129">
    <property type="entry name" value="GroES-like"/>
    <property type="match status" value="1"/>
</dbReference>
<organism evidence="4 5">
    <name type="scientific">Haliea salexigens</name>
    <dbReference type="NCBI Taxonomy" id="287487"/>
    <lineage>
        <taxon>Bacteria</taxon>
        <taxon>Pseudomonadati</taxon>
        <taxon>Pseudomonadota</taxon>
        <taxon>Gammaproteobacteria</taxon>
        <taxon>Cellvibrionales</taxon>
        <taxon>Halieaceae</taxon>
        <taxon>Haliea</taxon>
    </lineage>
</organism>
<dbReference type="GO" id="GO:0070402">
    <property type="term" value="F:NADPH binding"/>
    <property type="evidence" value="ECO:0007669"/>
    <property type="project" value="TreeGrafter"/>
</dbReference>
<keyword evidence="1" id="KW-0521">NADP</keyword>
<dbReference type="InterPro" id="IPR011032">
    <property type="entry name" value="GroES-like_sf"/>
</dbReference>
<accession>A0A3C1KLU0</accession>
<dbReference type="PANTHER" id="PTHR48106:SF18">
    <property type="entry name" value="QUINONE OXIDOREDUCTASE PIG3"/>
    <property type="match status" value="1"/>
</dbReference>
<dbReference type="SUPFAM" id="SSF51735">
    <property type="entry name" value="NAD(P)-binding Rossmann-fold domains"/>
    <property type="match status" value="1"/>
</dbReference>
<evidence type="ECO:0000256" key="1">
    <source>
        <dbReference type="ARBA" id="ARBA00022857"/>
    </source>
</evidence>
<dbReference type="CDD" id="cd08291">
    <property type="entry name" value="ETR_like_1"/>
    <property type="match status" value="1"/>
</dbReference>
<dbReference type="GO" id="GO:0016651">
    <property type="term" value="F:oxidoreductase activity, acting on NAD(P)H"/>
    <property type="evidence" value="ECO:0007669"/>
    <property type="project" value="TreeGrafter"/>
</dbReference>
<name>A0A3C1KLU0_9GAMM</name>